<dbReference type="SUPFAM" id="SSF48350">
    <property type="entry name" value="GTPase activation domain, GAP"/>
    <property type="match status" value="1"/>
</dbReference>
<feature type="region of interest" description="Disordered" evidence="3">
    <location>
        <begin position="353"/>
        <end position="482"/>
    </location>
</feature>
<dbReference type="GO" id="GO:0005096">
    <property type="term" value="F:GTPase activator activity"/>
    <property type="evidence" value="ECO:0007669"/>
    <property type="project" value="UniProtKB-KW"/>
</dbReference>
<dbReference type="EMBL" id="BTGU01000010">
    <property type="protein sequence ID" value="GMN40114.1"/>
    <property type="molecule type" value="Genomic_DNA"/>
</dbReference>
<feature type="region of interest" description="Disordered" evidence="3">
    <location>
        <begin position="725"/>
        <end position="799"/>
    </location>
</feature>
<dbReference type="InterPro" id="IPR025757">
    <property type="entry name" value="MIP1_Leuzipper"/>
</dbReference>
<gene>
    <name evidence="6" type="ORF">TIFTF001_009342</name>
</gene>
<evidence type="ECO:0000313" key="6">
    <source>
        <dbReference type="EMBL" id="GMN40114.1"/>
    </source>
</evidence>
<feature type="domain" description="PH" evidence="4">
    <location>
        <begin position="1"/>
        <end position="103"/>
    </location>
</feature>
<dbReference type="Pfam" id="PF00620">
    <property type="entry name" value="RhoGAP"/>
    <property type="match status" value="1"/>
</dbReference>
<sequence>MNFPFPMHGIGWTSWKKRWFILTRTSLVFFRSDPSAVPQKGGEVNLTLGGIDLNNSGSVVVKADKKLLTVLFPDGRDGRAFTLKAETLEDLQEWKTALENALAQAPSHATGQNGIFRNDQIDSVDGSLDYCVLTQVDRQPAKTSVIGRPILLALEDVDGTSSFLEKALQFIEEHGIKVEGILRQAADVDDVERRVREYEQGKTEFSPEEDAHIIGDCIKHVLRELPSSPVPASCCKALLQACRTERSMRVNAMRTAICETFPEPNRCLLQRILTMMQKVASHKVENRMSCSAVAACMAPLLLRPLLAGECEIENDFDVGGDGSAQLLQAAAAANHAQAIVITLLDDYDKIFGEGSIAPEPYSDTEESGSESEEVTDDDDSYDDDQSDDAMQDSDARTDDDPENASSATCSESGDSGDNSLCDDKDGSTSGPDSPKVGDDSKPKKKLSSSCLETSPPQPDVQSSKTELTQNGDSSGTPQEKNVSILVQVNDSAEVVRDVSSGTSSVQKSTGHGLPLCIQKSTTISSRPIHGVRNRSAWGRAHGRKNLSMESIDYSVEEDVEIQRLEVTKSELQSRIMEEVTKNAVLRTNMERRKEALQQRRLALEHDVARLQEQLQKERDLRAALGAGLSMSHVPLPNLATVDEKTRVQLEEIAEAEADVVNLTHKLGDLRMQLNQQCEPNHGPMPKPGILPFITRGHQTKLQVPFYFSWVAYLIVKDKLKDNEAIAPSQSGSSRNKDGRLGGSEKTVEVKLESASSSNKHLPQSYQSDPIEDTFAAQPAVPRRTNLALSKRSGTKSEGTINTTSALTKLTTRLNFLKERRSQIANELQNMDIGRGFSQTVQNLETGREFPQYADKNQGSEVQASQNPEKGRDADSGESFWNLDGGVGTEGQSFQYPEKIRKVVSHSLNYADRGKRSDDQSIHGLDRGKSDSHLLPNVEKGRIVESQPFVAASRRTSSR</sequence>
<feature type="compositionally biased region" description="Polar residues" evidence="3">
    <location>
        <begin position="753"/>
        <end position="767"/>
    </location>
</feature>
<evidence type="ECO:0008006" key="8">
    <source>
        <dbReference type="Google" id="ProtNLM"/>
    </source>
</evidence>
<dbReference type="CDD" id="cd00159">
    <property type="entry name" value="RhoGAP"/>
    <property type="match status" value="1"/>
</dbReference>
<dbReference type="InterPro" id="IPR052799">
    <property type="entry name" value="Rho_GAP_Regulators"/>
</dbReference>
<dbReference type="Pfam" id="PF00169">
    <property type="entry name" value="PH"/>
    <property type="match status" value="1"/>
</dbReference>
<proteinExistence type="predicted"/>
<evidence type="ECO:0000256" key="1">
    <source>
        <dbReference type="ARBA" id="ARBA00022468"/>
    </source>
</evidence>
<dbReference type="Pfam" id="PF14389">
    <property type="entry name" value="Lzipper-MIP1"/>
    <property type="match status" value="1"/>
</dbReference>
<accession>A0AA87ZUH1</accession>
<feature type="compositionally biased region" description="Polar residues" evidence="3">
    <location>
        <begin position="854"/>
        <end position="867"/>
    </location>
</feature>
<name>A0AA87ZUH1_FICCA</name>
<dbReference type="SMART" id="SM00324">
    <property type="entry name" value="RhoGAP"/>
    <property type="match status" value="1"/>
</dbReference>
<evidence type="ECO:0000259" key="4">
    <source>
        <dbReference type="PROSITE" id="PS50003"/>
    </source>
</evidence>
<dbReference type="AlphaFoldDB" id="A0AA87ZUH1"/>
<keyword evidence="2" id="KW-0175">Coiled coil</keyword>
<evidence type="ECO:0000259" key="5">
    <source>
        <dbReference type="PROSITE" id="PS50238"/>
    </source>
</evidence>
<feature type="compositionally biased region" description="Basic and acidic residues" evidence="3">
    <location>
        <begin position="911"/>
        <end position="931"/>
    </location>
</feature>
<keyword evidence="1" id="KW-0343">GTPase activation</keyword>
<evidence type="ECO:0000256" key="2">
    <source>
        <dbReference type="SAM" id="Coils"/>
    </source>
</evidence>
<dbReference type="PROSITE" id="PS50003">
    <property type="entry name" value="PH_DOMAIN"/>
    <property type="match status" value="1"/>
</dbReference>
<feature type="region of interest" description="Disordered" evidence="3">
    <location>
        <begin position="851"/>
        <end position="958"/>
    </location>
</feature>
<dbReference type="PANTHER" id="PTHR46265:SF21">
    <property type="entry name" value="RHO GTPASE-ACTIVATING PROTEIN REN1-LIKE ISOFORM X1"/>
    <property type="match status" value="1"/>
</dbReference>
<reference evidence="6" key="1">
    <citation type="submission" date="2023-07" db="EMBL/GenBank/DDBJ databases">
        <title>draft genome sequence of fig (Ficus carica).</title>
        <authorList>
            <person name="Takahashi T."/>
            <person name="Nishimura K."/>
        </authorList>
    </citation>
    <scope>NUCLEOTIDE SEQUENCE</scope>
</reference>
<feature type="coiled-coil region" evidence="2">
    <location>
        <begin position="586"/>
        <end position="620"/>
    </location>
</feature>
<dbReference type="PANTHER" id="PTHR46265">
    <property type="entry name" value="RHO GTPASE-ACTIVATING PROTEIN 7"/>
    <property type="match status" value="1"/>
</dbReference>
<dbReference type="Gene3D" id="1.10.555.10">
    <property type="entry name" value="Rho GTPase activation protein"/>
    <property type="match status" value="1"/>
</dbReference>
<dbReference type="Proteomes" id="UP001187192">
    <property type="component" value="Unassembled WGS sequence"/>
</dbReference>
<feature type="compositionally biased region" description="Polar residues" evidence="3">
    <location>
        <begin position="403"/>
        <end position="418"/>
    </location>
</feature>
<dbReference type="InterPro" id="IPR001849">
    <property type="entry name" value="PH_domain"/>
</dbReference>
<dbReference type="InterPro" id="IPR000198">
    <property type="entry name" value="RhoGAP_dom"/>
</dbReference>
<evidence type="ECO:0000313" key="7">
    <source>
        <dbReference type="Proteomes" id="UP001187192"/>
    </source>
</evidence>
<dbReference type="SMART" id="SM00233">
    <property type="entry name" value="PH"/>
    <property type="match status" value="1"/>
</dbReference>
<evidence type="ECO:0000256" key="3">
    <source>
        <dbReference type="SAM" id="MobiDB-lite"/>
    </source>
</evidence>
<keyword evidence="7" id="KW-1185">Reference proteome</keyword>
<dbReference type="PROSITE" id="PS50238">
    <property type="entry name" value="RHOGAP"/>
    <property type="match status" value="1"/>
</dbReference>
<feature type="domain" description="Rho-GAP" evidence="5">
    <location>
        <begin position="152"/>
        <end position="351"/>
    </location>
</feature>
<organism evidence="6 7">
    <name type="scientific">Ficus carica</name>
    <name type="common">Common fig</name>
    <dbReference type="NCBI Taxonomy" id="3494"/>
    <lineage>
        <taxon>Eukaryota</taxon>
        <taxon>Viridiplantae</taxon>
        <taxon>Streptophyta</taxon>
        <taxon>Embryophyta</taxon>
        <taxon>Tracheophyta</taxon>
        <taxon>Spermatophyta</taxon>
        <taxon>Magnoliopsida</taxon>
        <taxon>eudicotyledons</taxon>
        <taxon>Gunneridae</taxon>
        <taxon>Pentapetalae</taxon>
        <taxon>rosids</taxon>
        <taxon>fabids</taxon>
        <taxon>Rosales</taxon>
        <taxon>Moraceae</taxon>
        <taxon>Ficeae</taxon>
        <taxon>Ficus</taxon>
    </lineage>
</organism>
<protein>
    <recommendedName>
        <fullName evidence="8">Rho GTPase-activating protein REN1-like</fullName>
    </recommendedName>
</protein>
<dbReference type="InterPro" id="IPR008936">
    <property type="entry name" value="Rho_GTPase_activation_prot"/>
</dbReference>
<dbReference type="CDD" id="cd00821">
    <property type="entry name" value="PH"/>
    <property type="match status" value="1"/>
</dbReference>
<comment type="caution">
    <text evidence="6">The sequence shown here is derived from an EMBL/GenBank/DDBJ whole genome shotgun (WGS) entry which is preliminary data.</text>
</comment>
<feature type="compositionally biased region" description="Polar residues" evidence="3">
    <location>
        <begin position="450"/>
        <end position="482"/>
    </location>
</feature>
<dbReference type="InterPro" id="IPR011993">
    <property type="entry name" value="PH-like_dom_sf"/>
</dbReference>
<dbReference type="Gene3D" id="2.30.29.30">
    <property type="entry name" value="Pleckstrin-homology domain (PH domain)/Phosphotyrosine-binding domain (PTB)"/>
    <property type="match status" value="1"/>
</dbReference>
<dbReference type="SUPFAM" id="SSF50729">
    <property type="entry name" value="PH domain-like"/>
    <property type="match status" value="1"/>
</dbReference>
<feature type="compositionally biased region" description="Acidic residues" evidence="3">
    <location>
        <begin position="362"/>
        <end position="392"/>
    </location>
</feature>
<dbReference type="GO" id="GO:0007165">
    <property type="term" value="P:signal transduction"/>
    <property type="evidence" value="ECO:0007669"/>
    <property type="project" value="InterPro"/>
</dbReference>